<keyword evidence="1" id="KW-0812">Transmembrane</keyword>
<dbReference type="Proteomes" id="UP001140949">
    <property type="component" value="Unassembled WGS sequence"/>
</dbReference>
<feature type="transmembrane region" description="Helical" evidence="1">
    <location>
        <begin position="12"/>
        <end position="31"/>
    </location>
</feature>
<evidence type="ECO:0000313" key="3">
    <source>
        <dbReference type="Proteomes" id="UP001140949"/>
    </source>
</evidence>
<organism evidence="2 3">
    <name type="scientific">Iris pallida</name>
    <name type="common">Sweet iris</name>
    <dbReference type="NCBI Taxonomy" id="29817"/>
    <lineage>
        <taxon>Eukaryota</taxon>
        <taxon>Viridiplantae</taxon>
        <taxon>Streptophyta</taxon>
        <taxon>Embryophyta</taxon>
        <taxon>Tracheophyta</taxon>
        <taxon>Spermatophyta</taxon>
        <taxon>Magnoliopsida</taxon>
        <taxon>Liliopsida</taxon>
        <taxon>Asparagales</taxon>
        <taxon>Iridaceae</taxon>
        <taxon>Iridoideae</taxon>
        <taxon>Irideae</taxon>
        <taxon>Iris</taxon>
    </lineage>
</organism>
<evidence type="ECO:0000256" key="1">
    <source>
        <dbReference type="SAM" id="Phobius"/>
    </source>
</evidence>
<evidence type="ECO:0000313" key="2">
    <source>
        <dbReference type="EMBL" id="KAJ6835979.1"/>
    </source>
</evidence>
<gene>
    <name evidence="2" type="ORF">M6B38_329100</name>
</gene>
<proteinExistence type="predicted"/>
<keyword evidence="1" id="KW-1133">Transmembrane helix</keyword>
<reference evidence="2" key="2">
    <citation type="submission" date="2023-04" db="EMBL/GenBank/DDBJ databases">
        <authorList>
            <person name="Bruccoleri R.E."/>
            <person name="Oakeley E.J."/>
            <person name="Faust A.-M."/>
            <person name="Dessus-Babus S."/>
            <person name="Altorfer M."/>
            <person name="Burckhardt D."/>
            <person name="Oertli M."/>
            <person name="Naumann U."/>
            <person name="Petersen F."/>
            <person name="Wong J."/>
        </authorList>
    </citation>
    <scope>NUCLEOTIDE SEQUENCE</scope>
    <source>
        <strain evidence="2">GSM-AAB239-AS_SAM_17_03QT</strain>
        <tissue evidence="2">Leaf</tissue>
    </source>
</reference>
<accession>A0AAX6H4M9</accession>
<sequence length="95" mass="10021">MAGAAAGNGRRWVIAVACWLIGVVGVVMSRVGGWAWSVGSRGVAEVLVVARPMVACQGVVENCPGCGMDVWWCCCSSCRGGRPEWEGSGCCQRDW</sequence>
<keyword evidence="3" id="KW-1185">Reference proteome</keyword>
<protein>
    <submittedName>
        <fullName evidence="2">Extensin</fullName>
    </submittedName>
</protein>
<reference evidence="2" key="1">
    <citation type="journal article" date="2023" name="GigaByte">
        <title>Genome assembly of the bearded iris, Iris pallida Lam.</title>
        <authorList>
            <person name="Bruccoleri R.E."/>
            <person name="Oakeley E.J."/>
            <person name="Faust A.M.E."/>
            <person name="Altorfer M."/>
            <person name="Dessus-Babus S."/>
            <person name="Burckhardt D."/>
            <person name="Oertli M."/>
            <person name="Naumann U."/>
            <person name="Petersen F."/>
            <person name="Wong J."/>
        </authorList>
    </citation>
    <scope>NUCLEOTIDE SEQUENCE</scope>
    <source>
        <strain evidence="2">GSM-AAB239-AS_SAM_17_03QT</strain>
    </source>
</reference>
<dbReference type="AlphaFoldDB" id="A0AAX6H4M9"/>
<name>A0AAX6H4M9_IRIPA</name>
<dbReference type="EMBL" id="JANAVB010012600">
    <property type="protein sequence ID" value="KAJ6835979.1"/>
    <property type="molecule type" value="Genomic_DNA"/>
</dbReference>
<comment type="caution">
    <text evidence="2">The sequence shown here is derived from an EMBL/GenBank/DDBJ whole genome shotgun (WGS) entry which is preliminary data.</text>
</comment>
<keyword evidence="1" id="KW-0472">Membrane</keyword>